<dbReference type="PANTHER" id="PTHR31687">
    <property type="match status" value="1"/>
</dbReference>
<comment type="caution">
    <text evidence="1">The sequence shown here is derived from an EMBL/GenBank/DDBJ whole genome shotgun (WGS) entry which is preliminary data.</text>
</comment>
<evidence type="ECO:0000313" key="2">
    <source>
        <dbReference type="Proteomes" id="UP001043456"/>
    </source>
</evidence>
<dbReference type="Pfam" id="PF07958">
    <property type="entry name" value="DUF1688"/>
    <property type="match status" value="1"/>
</dbReference>
<gene>
    <name evidence="1" type="ORF">Asppvi_009458</name>
</gene>
<reference evidence="1 2" key="1">
    <citation type="submission" date="2018-10" db="EMBL/GenBank/DDBJ databases">
        <title>Pan-genome distribution and transcriptional activeness of fungal secondary metabolism genes in Aspergillus section Fumigati.</title>
        <authorList>
            <person name="Takahashi H."/>
            <person name="Umemura M."/>
            <person name="Ninomiya A."/>
            <person name="Kusuya Y."/>
            <person name="Urayama S."/>
            <person name="Shimizu M."/>
            <person name="Watanabe A."/>
            <person name="Kamei K."/>
            <person name="Yaguchi T."/>
            <person name="Hagiwara D."/>
        </authorList>
    </citation>
    <scope>NUCLEOTIDE SEQUENCE [LARGE SCALE GENOMIC DNA]</scope>
    <source>
        <strain evidence="1 2">IFM 55266</strain>
    </source>
</reference>
<dbReference type="RefSeq" id="XP_043161249.1">
    <property type="nucleotide sequence ID" value="XM_043305314.1"/>
</dbReference>
<dbReference type="AlphaFoldDB" id="A0A9P3EZ04"/>
<dbReference type="InterPro" id="IPR012469">
    <property type="entry name" value="DUF1688"/>
</dbReference>
<sequence length="126" mass="14237">MDSEIQYVLGLKAVRERAHRVLQLAEENRLNHFQYHPDRLRDAVQYVISIIKTSTISSRPMVAGNTLISGGVKQPEDLLKQWKSNGADELEQTRSLLDLFFVSVLLDAGAGDKYVPLKWARLALCT</sequence>
<name>A0A9P3EZ04_9EURO</name>
<dbReference type="EMBL" id="BHVY01000007">
    <property type="protein sequence ID" value="GIJ90503.1"/>
    <property type="molecule type" value="Genomic_DNA"/>
</dbReference>
<accession>A0A9P3EZ04</accession>
<proteinExistence type="predicted"/>
<dbReference type="OrthoDB" id="2153176at2759"/>
<protein>
    <submittedName>
        <fullName evidence="1">Uncharacterized protein</fullName>
    </submittedName>
</protein>
<dbReference type="PANTHER" id="PTHR31687:SF3">
    <property type="entry name" value="PROTEIN URG3"/>
    <property type="match status" value="1"/>
</dbReference>
<dbReference type="GeneID" id="67008068"/>
<organism evidence="1 2">
    <name type="scientific">Aspergillus pseudoviridinutans</name>
    <dbReference type="NCBI Taxonomy" id="1517512"/>
    <lineage>
        <taxon>Eukaryota</taxon>
        <taxon>Fungi</taxon>
        <taxon>Dikarya</taxon>
        <taxon>Ascomycota</taxon>
        <taxon>Pezizomycotina</taxon>
        <taxon>Eurotiomycetes</taxon>
        <taxon>Eurotiomycetidae</taxon>
        <taxon>Eurotiales</taxon>
        <taxon>Aspergillaceae</taxon>
        <taxon>Aspergillus</taxon>
        <taxon>Aspergillus subgen. Fumigati</taxon>
    </lineage>
</organism>
<dbReference type="Proteomes" id="UP001043456">
    <property type="component" value="Unassembled WGS sequence"/>
</dbReference>
<keyword evidence="2" id="KW-1185">Reference proteome</keyword>
<evidence type="ECO:0000313" key="1">
    <source>
        <dbReference type="EMBL" id="GIJ90503.1"/>
    </source>
</evidence>